<dbReference type="Pfam" id="PF26083">
    <property type="entry name" value="TM_Tm6sf2"/>
    <property type="match status" value="1"/>
</dbReference>
<feature type="transmembrane region" description="Helical" evidence="6">
    <location>
        <begin position="85"/>
        <end position="105"/>
    </location>
</feature>
<keyword evidence="2 5" id="KW-0812">Transmembrane</keyword>
<dbReference type="InterPro" id="IPR059044">
    <property type="entry name" value="TM_Tm6sf1/2"/>
</dbReference>
<feature type="transmembrane region" description="Helical" evidence="6">
    <location>
        <begin position="162"/>
        <end position="182"/>
    </location>
</feature>
<feature type="transmembrane region" description="Helical" evidence="6">
    <location>
        <begin position="125"/>
        <end position="150"/>
    </location>
</feature>
<dbReference type="PANTHER" id="PTHR14568">
    <property type="entry name" value="TRANSMEMBRANE SUPERFAMILY 6 MEMBER 1/2"/>
    <property type="match status" value="1"/>
</dbReference>
<feature type="transmembrane region" description="Helical" evidence="6">
    <location>
        <begin position="194"/>
        <end position="211"/>
    </location>
</feature>
<dbReference type="InterPro" id="IPR033118">
    <property type="entry name" value="EXPERA"/>
</dbReference>
<feature type="transmembrane region" description="Helical" evidence="6">
    <location>
        <begin position="282"/>
        <end position="304"/>
    </location>
</feature>
<accession>A0ABP1QYV7</accession>
<feature type="domain" description="EXPERA" evidence="7">
    <location>
        <begin position="83"/>
        <end position="206"/>
    </location>
</feature>
<dbReference type="PROSITE" id="PS51751">
    <property type="entry name" value="EXPERA"/>
    <property type="match status" value="1"/>
</dbReference>
<evidence type="ECO:0000313" key="9">
    <source>
        <dbReference type="Proteomes" id="UP001642540"/>
    </source>
</evidence>
<gene>
    <name evidence="8" type="ORF">ODALV1_LOCUS16676</name>
</gene>
<feature type="transmembrane region" description="Helical" evidence="6">
    <location>
        <begin position="352"/>
        <end position="371"/>
    </location>
</feature>
<evidence type="ECO:0000256" key="3">
    <source>
        <dbReference type="ARBA" id="ARBA00022989"/>
    </source>
</evidence>
<feature type="transmembrane region" description="Helical" evidence="6">
    <location>
        <begin position="60"/>
        <end position="78"/>
    </location>
</feature>
<evidence type="ECO:0000256" key="6">
    <source>
        <dbReference type="SAM" id="Phobius"/>
    </source>
</evidence>
<organism evidence="8 9">
    <name type="scientific">Orchesella dallaii</name>
    <dbReference type="NCBI Taxonomy" id="48710"/>
    <lineage>
        <taxon>Eukaryota</taxon>
        <taxon>Metazoa</taxon>
        <taxon>Ecdysozoa</taxon>
        <taxon>Arthropoda</taxon>
        <taxon>Hexapoda</taxon>
        <taxon>Collembola</taxon>
        <taxon>Entomobryomorpha</taxon>
        <taxon>Entomobryoidea</taxon>
        <taxon>Orchesellidae</taxon>
        <taxon>Orchesellinae</taxon>
        <taxon>Orchesella</taxon>
    </lineage>
</organism>
<feature type="transmembrane region" description="Helical" evidence="6">
    <location>
        <begin position="311"/>
        <end position="332"/>
    </location>
</feature>
<keyword evidence="9" id="KW-1185">Reference proteome</keyword>
<evidence type="ECO:0000313" key="8">
    <source>
        <dbReference type="EMBL" id="CAL8114954.1"/>
    </source>
</evidence>
<dbReference type="PANTHER" id="PTHR14568:SF8">
    <property type="entry name" value="EXPERA DOMAIN-CONTAINING PROTEIN"/>
    <property type="match status" value="1"/>
</dbReference>
<evidence type="ECO:0000256" key="1">
    <source>
        <dbReference type="ARBA" id="ARBA00004141"/>
    </source>
</evidence>
<dbReference type="EMBL" id="CAXLJM020000051">
    <property type="protein sequence ID" value="CAL8114954.1"/>
    <property type="molecule type" value="Genomic_DNA"/>
</dbReference>
<sequence>MGNKSVNQHVISRQGKTLGTPAAASFYHLKLTILVSLLAWPVTYVFNNAFEKIDQTVRPFWMMASGFLILASVVAGVAKSYVKDWVCYGAVLFAFTAVIDLIITLEFNGVIRNFMSEYLKLGEPYLASSWGSAIALFDGVGFYFMYLGLVHLICNGKSWRSLGIYWGAGIINSMIVLILGIFTGKHSPTFCTFLNVPYVLFPIVALIRAFRQEKRPHWNNTSKSLLLKSVDLTLAVSLAGCICITLAKGFTALAPKNAGVDFLGFVAHEKSFLFDDPAPFPIIQAIVYLFYIVPVQIVSLYYCLSSHKPSFLWEITLAHAGVMMQGQFSVIGLAFDPQTPLDFQTSWMDTHFWFYNLLILIVPHVFLWRLLKQHSTDRKAL</sequence>
<feature type="transmembrane region" description="Helical" evidence="6">
    <location>
        <begin position="21"/>
        <end position="40"/>
    </location>
</feature>
<protein>
    <recommendedName>
        <fullName evidence="7">EXPERA domain-containing protein</fullName>
    </recommendedName>
</protein>
<feature type="transmembrane region" description="Helical" evidence="6">
    <location>
        <begin position="232"/>
        <end position="254"/>
    </location>
</feature>
<proteinExistence type="predicted"/>
<reference evidence="8 9" key="1">
    <citation type="submission" date="2024-08" db="EMBL/GenBank/DDBJ databases">
        <authorList>
            <person name="Cucini C."/>
            <person name="Frati F."/>
        </authorList>
    </citation>
    <scope>NUCLEOTIDE SEQUENCE [LARGE SCALE GENOMIC DNA]</scope>
</reference>
<evidence type="ECO:0000256" key="5">
    <source>
        <dbReference type="PROSITE-ProRule" id="PRU01087"/>
    </source>
</evidence>
<keyword evidence="4 5" id="KW-0472">Membrane</keyword>
<evidence type="ECO:0000256" key="2">
    <source>
        <dbReference type="ARBA" id="ARBA00022692"/>
    </source>
</evidence>
<evidence type="ECO:0000256" key="4">
    <source>
        <dbReference type="ARBA" id="ARBA00023136"/>
    </source>
</evidence>
<name>A0ABP1QYV7_9HEXA</name>
<comment type="subcellular location">
    <subcellularLocation>
        <location evidence="1">Membrane</location>
        <topology evidence="1">Multi-pass membrane protein</topology>
    </subcellularLocation>
</comment>
<comment type="caution">
    <text evidence="8">The sequence shown here is derived from an EMBL/GenBank/DDBJ whole genome shotgun (WGS) entry which is preliminary data.</text>
</comment>
<evidence type="ECO:0000259" key="7">
    <source>
        <dbReference type="PROSITE" id="PS51751"/>
    </source>
</evidence>
<dbReference type="Proteomes" id="UP001642540">
    <property type="component" value="Unassembled WGS sequence"/>
</dbReference>
<keyword evidence="3 5" id="KW-1133">Transmembrane helix</keyword>